<proteinExistence type="predicted"/>
<sequence>MVLAEGRALQATVTAATFINDRGSGKLAMEGEGDSVENAVLNGGAAPTQAARVDEVQRRAGDAHVRRGDASAAGTVFALTAEAPVQAEVTRRSSPVTSHWATSNDSPPAWTRPSFVGESPSQKLSHADNVVRLQEVFPFIGGRRQRCVGAWSNADGDDTADRWPQESQKEGAVGPNAWDLERFLPSDSVQEPARVVGNTHDASNLAKRGEGQREPRGEIFPALEKERSTFSWQEIMQAAGRRDKKEAVEEGRIEALQPRGASLSRQLPRLQQEPSHCEEGPVPLQREQVAADAETVEEMQRTANELAYRVLMAGRALAEERADCAVLREDLTRCLEIFEMPLQANMRALRELQSENRRLSQWLGL</sequence>
<reference evidence="2 3" key="1">
    <citation type="submission" date="2013-07" db="EMBL/GenBank/DDBJ databases">
        <authorList>
            <person name="Stoco P.H."/>
            <person name="Wagner G."/>
            <person name="Gerber A."/>
            <person name="Zaha A."/>
            <person name="Thompson C."/>
            <person name="Bartholomeu D.C."/>
            <person name="Luckemeyer D.D."/>
            <person name="Bahia D."/>
            <person name="Loreto E."/>
            <person name="Prestes E.B."/>
            <person name="Lima F.M."/>
            <person name="Rodrigues-Luiz G."/>
            <person name="Vallejo G.A."/>
            <person name="Filho J.F."/>
            <person name="Monteiro K.M."/>
            <person name="Tyler K.M."/>
            <person name="de Almeida L.G."/>
            <person name="Ortiz M.F."/>
            <person name="Siervo M.A."/>
            <person name="de Moraes M.H."/>
            <person name="Cunha O.L."/>
            <person name="Mendonca-Neto R."/>
            <person name="Silva R."/>
            <person name="Teixeira S.M."/>
            <person name="Murta S.M."/>
            <person name="Sincero T.C."/>
            <person name="Mendes T.A."/>
            <person name="Urmenyi T.P."/>
            <person name="Silva V.G."/>
            <person name="da Rocha W.D."/>
            <person name="Andersson B."/>
            <person name="Romanha A.J."/>
            <person name="Steindel M."/>
            <person name="de Vasconcelos A.T."/>
            <person name="Grisard E.C."/>
        </authorList>
    </citation>
    <scope>NUCLEOTIDE SEQUENCE [LARGE SCALE GENOMIC DNA]</scope>
    <source>
        <strain evidence="2 3">SC58</strain>
    </source>
</reference>
<dbReference type="AlphaFoldDB" id="A0A061JA90"/>
<keyword evidence="3" id="KW-1185">Reference proteome</keyword>
<organism evidence="2 3">
    <name type="scientific">Trypanosoma rangeli SC58</name>
    <dbReference type="NCBI Taxonomy" id="429131"/>
    <lineage>
        <taxon>Eukaryota</taxon>
        <taxon>Discoba</taxon>
        <taxon>Euglenozoa</taxon>
        <taxon>Kinetoplastea</taxon>
        <taxon>Metakinetoplastina</taxon>
        <taxon>Trypanosomatida</taxon>
        <taxon>Trypanosomatidae</taxon>
        <taxon>Trypanosoma</taxon>
        <taxon>Herpetosoma</taxon>
    </lineage>
</organism>
<feature type="compositionally biased region" description="Basic and acidic residues" evidence="1">
    <location>
        <begin position="159"/>
        <end position="169"/>
    </location>
</feature>
<dbReference type="EMBL" id="AUPL01000423">
    <property type="protein sequence ID" value="ESL11819.1"/>
    <property type="molecule type" value="Genomic_DNA"/>
</dbReference>
<dbReference type="VEuPathDB" id="TriTrypDB:TRSC58_00423"/>
<comment type="caution">
    <text evidence="2">The sequence shown here is derived from an EMBL/GenBank/DDBJ whole genome shotgun (WGS) entry which is preliminary data.</text>
</comment>
<accession>A0A061JA90</accession>
<gene>
    <name evidence="2" type="ORF">TRSC58_00423</name>
</gene>
<evidence type="ECO:0000313" key="2">
    <source>
        <dbReference type="EMBL" id="ESL11819.1"/>
    </source>
</evidence>
<evidence type="ECO:0000313" key="3">
    <source>
        <dbReference type="Proteomes" id="UP000031737"/>
    </source>
</evidence>
<feature type="region of interest" description="Disordered" evidence="1">
    <location>
        <begin position="152"/>
        <end position="172"/>
    </location>
</feature>
<dbReference type="OrthoDB" id="249269at2759"/>
<dbReference type="Proteomes" id="UP000031737">
    <property type="component" value="Unassembled WGS sequence"/>
</dbReference>
<feature type="compositionally biased region" description="Polar residues" evidence="1">
    <location>
        <begin position="92"/>
        <end position="106"/>
    </location>
</feature>
<protein>
    <submittedName>
        <fullName evidence="2">Uncharacterized protein</fullName>
    </submittedName>
</protein>
<evidence type="ECO:0000256" key="1">
    <source>
        <dbReference type="SAM" id="MobiDB-lite"/>
    </source>
</evidence>
<name>A0A061JA90_TRYRA</name>
<feature type="region of interest" description="Disordered" evidence="1">
    <location>
        <begin position="88"/>
        <end position="124"/>
    </location>
</feature>